<proteinExistence type="inferred from homology"/>
<feature type="chain" id="PRO_5044657850" evidence="3">
    <location>
        <begin position="21"/>
        <end position="164"/>
    </location>
</feature>
<dbReference type="EMBL" id="AP022583">
    <property type="protein sequence ID" value="BBY04753.1"/>
    <property type="molecule type" value="Genomic_DNA"/>
</dbReference>
<sequence>MTVKTLASGMAAVAAIGAAAAGLSGLVSTVPSPVQPVVFGAPLPQDQTATLPTADQLSTVLTSLANPNVPFANKGGLVEGGISPTEAHMADHALQKAAKRGQLPLSFNVSNIQPAGAGSATADVAVSGPKLTAPVTQNVTFVNQGGWVLSRSSAMSLLQAASAV</sequence>
<feature type="signal peptide" evidence="3">
    <location>
        <begin position="1"/>
        <end position="20"/>
    </location>
</feature>
<keyword evidence="7" id="KW-1185">Reference proteome</keyword>
<dbReference type="Pfam" id="PF26580">
    <property type="entry name" value="Mtb12_C"/>
    <property type="match status" value="1"/>
</dbReference>
<evidence type="ECO:0000256" key="1">
    <source>
        <dbReference type="ARBA" id="ARBA00022729"/>
    </source>
</evidence>
<evidence type="ECO:0000259" key="4">
    <source>
        <dbReference type="Pfam" id="PF26580"/>
    </source>
</evidence>
<evidence type="ECO:0000256" key="2">
    <source>
        <dbReference type="ARBA" id="ARBA00093774"/>
    </source>
</evidence>
<dbReference type="OrthoDB" id="4752056at2"/>
<gene>
    <name evidence="5" type="primary">mtb12_1</name>
    <name evidence="6" type="ORF">BST37_01330</name>
    <name evidence="5" type="ORF">MNVI_00710</name>
</gene>
<reference evidence="6 7" key="1">
    <citation type="submission" date="2017-02" db="EMBL/GenBank/DDBJ databases">
        <title>The new phylogeny of genus Mycobacterium.</title>
        <authorList>
            <person name="Tortoli E."/>
            <person name="Trovato A."/>
            <person name="Cirillo D.M."/>
        </authorList>
    </citation>
    <scope>NUCLEOTIDE SEQUENCE [LARGE SCALE GENOMIC DNA]</scope>
    <source>
        <strain evidence="6 7">DSM 45145</strain>
    </source>
</reference>
<keyword evidence="1 3" id="KW-0732">Signal</keyword>
<evidence type="ECO:0000313" key="8">
    <source>
        <dbReference type="Proteomes" id="UP000466894"/>
    </source>
</evidence>
<evidence type="ECO:0000313" key="6">
    <source>
        <dbReference type="EMBL" id="ORB18818.1"/>
    </source>
</evidence>
<dbReference type="Proteomes" id="UP000192374">
    <property type="component" value="Unassembled WGS sequence"/>
</dbReference>
<dbReference type="AlphaFoldDB" id="A0A7I7P786"/>
<dbReference type="Proteomes" id="UP000466894">
    <property type="component" value="Chromosome"/>
</dbReference>
<organism evidence="5 8">
    <name type="scientific">Mycobacterium noviomagense</name>
    <dbReference type="NCBI Taxonomy" id="459858"/>
    <lineage>
        <taxon>Bacteria</taxon>
        <taxon>Bacillati</taxon>
        <taxon>Actinomycetota</taxon>
        <taxon>Actinomycetes</taxon>
        <taxon>Mycobacteriales</taxon>
        <taxon>Mycobacteriaceae</taxon>
        <taxon>Mycobacterium</taxon>
    </lineage>
</organism>
<evidence type="ECO:0000313" key="7">
    <source>
        <dbReference type="Proteomes" id="UP000192374"/>
    </source>
</evidence>
<dbReference type="EMBL" id="MVIC01000001">
    <property type="protein sequence ID" value="ORB18818.1"/>
    <property type="molecule type" value="Genomic_DNA"/>
</dbReference>
<accession>A0A7I7P786</accession>
<reference evidence="5" key="3">
    <citation type="submission" date="2020-02" db="EMBL/GenBank/DDBJ databases">
        <authorList>
            <person name="Matsumoto Y."/>
            <person name="Motooka D."/>
            <person name="Nakamura S."/>
        </authorList>
    </citation>
    <scope>NUCLEOTIDE SEQUENCE</scope>
    <source>
        <strain evidence="5">JCM 16367</strain>
    </source>
</reference>
<protein>
    <submittedName>
        <fullName evidence="5">Low molecular weight antigen MTB12</fullName>
    </submittedName>
</protein>
<dbReference type="RefSeq" id="WP_083084506.1">
    <property type="nucleotide sequence ID" value="NZ_AP022583.1"/>
</dbReference>
<reference evidence="5 8" key="2">
    <citation type="journal article" date="2019" name="Emerg. Microbes Infect.">
        <title>Comprehensive subspecies identification of 175 nontuberculous mycobacteria species based on 7547 genomic profiles.</title>
        <authorList>
            <person name="Matsumoto Y."/>
            <person name="Kinjo T."/>
            <person name="Motooka D."/>
            <person name="Nabeya D."/>
            <person name="Jung N."/>
            <person name="Uechi K."/>
            <person name="Horii T."/>
            <person name="Iida T."/>
            <person name="Fujita J."/>
            <person name="Nakamura S."/>
        </authorList>
    </citation>
    <scope>NUCLEOTIDE SEQUENCE [LARGE SCALE GENOMIC DNA]</scope>
    <source>
        <strain evidence="5 8">JCM 16367</strain>
    </source>
</reference>
<evidence type="ECO:0000256" key="3">
    <source>
        <dbReference type="SAM" id="SignalP"/>
    </source>
</evidence>
<dbReference type="InterPro" id="IPR058644">
    <property type="entry name" value="Mtb12-like_C"/>
</dbReference>
<feature type="domain" description="Low molecular weight antigen MTB12-like C-terminal" evidence="4">
    <location>
        <begin position="51"/>
        <end position="162"/>
    </location>
</feature>
<evidence type="ECO:0000313" key="5">
    <source>
        <dbReference type="EMBL" id="BBY04753.1"/>
    </source>
</evidence>
<name>A0A7I7P786_9MYCO</name>
<dbReference type="KEGG" id="mnv:MNVI_00710"/>
<comment type="similarity">
    <text evidence="2">Belongs to the MTB12 family.</text>
</comment>